<dbReference type="RefSeq" id="WP_377914876.1">
    <property type="nucleotide sequence ID" value="NZ_JBHSKS010000007.1"/>
</dbReference>
<comment type="caution">
    <text evidence="2">The sequence shown here is derived from an EMBL/GenBank/DDBJ whole genome shotgun (WGS) entry which is preliminary data.</text>
</comment>
<dbReference type="Proteomes" id="UP001596163">
    <property type="component" value="Unassembled WGS sequence"/>
</dbReference>
<gene>
    <name evidence="2" type="ORF">ACFPIK_10220</name>
</gene>
<feature type="transmembrane region" description="Helical" evidence="1">
    <location>
        <begin position="297"/>
        <end position="314"/>
    </location>
</feature>
<accession>A0ABW0BW59</accession>
<feature type="transmembrane region" description="Helical" evidence="1">
    <location>
        <begin position="178"/>
        <end position="194"/>
    </location>
</feature>
<protein>
    <recommendedName>
        <fullName evidence="4">NnrS family protein</fullName>
    </recommendedName>
</protein>
<evidence type="ECO:0008006" key="4">
    <source>
        <dbReference type="Google" id="ProtNLM"/>
    </source>
</evidence>
<reference evidence="3" key="1">
    <citation type="journal article" date="2019" name="Int. J. Syst. Evol. Microbiol.">
        <title>The Global Catalogue of Microorganisms (GCM) 10K type strain sequencing project: providing services to taxonomists for standard genome sequencing and annotation.</title>
        <authorList>
            <consortium name="The Broad Institute Genomics Platform"/>
            <consortium name="The Broad Institute Genome Sequencing Center for Infectious Disease"/>
            <person name="Wu L."/>
            <person name="Ma J."/>
        </authorList>
    </citation>
    <scope>NUCLEOTIDE SEQUENCE [LARGE SCALE GENOMIC DNA]</scope>
    <source>
        <strain evidence="3">CGMCC 1.7030</strain>
    </source>
</reference>
<feature type="transmembrane region" description="Helical" evidence="1">
    <location>
        <begin position="230"/>
        <end position="250"/>
    </location>
</feature>
<proteinExistence type="predicted"/>
<keyword evidence="3" id="KW-1185">Reference proteome</keyword>
<organism evidence="2 3">
    <name type="scientific">Algoriphagus aquatilis</name>
    <dbReference type="NCBI Taxonomy" id="490186"/>
    <lineage>
        <taxon>Bacteria</taxon>
        <taxon>Pseudomonadati</taxon>
        <taxon>Bacteroidota</taxon>
        <taxon>Cytophagia</taxon>
        <taxon>Cytophagales</taxon>
        <taxon>Cyclobacteriaceae</taxon>
        <taxon>Algoriphagus</taxon>
    </lineage>
</organism>
<keyword evidence="1" id="KW-0472">Membrane</keyword>
<keyword evidence="1" id="KW-0812">Transmembrane</keyword>
<dbReference type="EMBL" id="JBHSKS010000007">
    <property type="protein sequence ID" value="MFC5192144.1"/>
    <property type="molecule type" value="Genomic_DNA"/>
</dbReference>
<evidence type="ECO:0000313" key="3">
    <source>
        <dbReference type="Proteomes" id="UP001596163"/>
    </source>
</evidence>
<feature type="transmembrane region" description="Helical" evidence="1">
    <location>
        <begin position="256"/>
        <end position="277"/>
    </location>
</feature>
<feature type="transmembrane region" description="Helical" evidence="1">
    <location>
        <begin position="141"/>
        <end position="158"/>
    </location>
</feature>
<evidence type="ECO:0000256" key="1">
    <source>
        <dbReference type="SAM" id="Phobius"/>
    </source>
</evidence>
<name>A0ABW0BW59_9BACT</name>
<keyword evidence="1" id="KW-1133">Transmembrane helix</keyword>
<feature type="transmembrane region" description="Helical" evidence="1">
    <location>
        <begin position="69"/>
        <end position="86"/>
    </location>
</feature>
<feature type="transmembrane region" description="Helical" evidence="1">
    <location>
        <begin position="200"/>
        <end position="218"/>
    </location>
</feature>
<feature type="transmembrane region" description="Helical" evidence="1">
    <location>
        <begin position="41"/>
        <end position="57"/>
    </location>
</feature>
<feature type="transmembrane region" description="Helical" evidence="1">
    <location>
        <begin position="326"/>
        <end position="348"/>
    </location>
</feature>
<evidence type="ECO:0000313" key="2">
    <source>
        <dbReference type="EMBL" id="MFC5192144.1"/>
    </source>
</evidence>
<sequence>MKLNSFKALHLLPLVFLSLLLGISGGWIRLGSLVVPISEAGVYHGLIMTGGFLGTLISIERAMIMEKKTWLIIPLLTGASLIPFFLGIDEIGLFLLMAGSLGLSLIMHLQSLKHPKFHTALLYAGAVSWFIGNYMSWHTGLIAAGSTWWIGFLLFTIVGERLELSQFLPVPSWSKHALKLLLALFAIGLAIPFHSWGNEIMGLSALLISAWLLVFDMAKVISKKSGQFRYIGIGLRVGYVWLGIHGLILLGMESHAIYYDLMLHTFFLGFTFSMIWAHAPIIFPTIFGIRESPYHPILWSTWISFQVSLLGRILSSLWGEFQLRQLFGILNGYLILIQFILMVGIILWKINQNQSLRI</sequence>